<dbReference type="InterPro" id="IPR012337">
    <property type="entry name" value="RNaseH-like_sf"/>
</dbReference>
<dbReference type="Gene3D" id="3.30.420.10">
    <property type="entry name" value="Ribonuclease H-like superfamily/Ribonuclease H"/>
    <property type="match status" value="1"/>
</dbReference>
<feature type="region of interest" description="Disordered" evidence="2">
    <location>
        <begin position="59"/>
        <end position="81"/>
    </location>
</feature>
<dbReference type="Gene3D" id="1.10.10.10">
    <property type="entry name" value="Winged helix-like DNA-binding domain superfamily/Winged helix DNA-binding domain"/>
    <property type="match status" value="1"/>
</dbReference>
<dbReference type="EMBL" id="JAAEAM010000090">
    <property type="protein sequence ID" value="NDV77349.1"/>
    <property type="molecule type" value="Genomic_DNA"/>
</dbReference>
<dbReference type="GO" id="GO:0003676">
    <property type="term" value="F:nucleic acid binding"/>
    <property type="evidence" value="ECO:0007669"/>
    <property type="project" value="InterPro"/>
</dbReference>
<feature type="coiled-coil region" evidence="1">
    <location>
        <begin position="85"/>
        <end position="112"/>
    </location>
</feature>
<proteinExistence type="predicted"/>
<dbReference type="SUPFAM" id="SSF53098">
    <property type="entry name" value="Ribonuclease H-like"/>
    <property type="match status" value="1"/>
</dbReference>
<dbReference type="GO" id="GO:0015074">
    <property type="term" value="P:DNA integration"/>
    <property type="evidence" value="ECO:0007669"/>
    <property type="project" value="InterPro"/>
</dbReference>
<gene>
    <name evidence="4" type="ORF">GFJ35_35740</name>
</gene>
<dbReference type="Pfam" id="PF00665">
    <property type="entry name" value="rve"/>
    <property type="match status" value="1"/>
</dbReference>
<dbReference type="InterPro" id="IPR048020">
    <property type="entry name" value="Transpos_IS3"/>
</dbReference>
<dbReference type="InterPro" id="IPR009057">
    <property type="entry name" value="Homeodomain-like_sf"/>
</dbReference>
<dbReference type="NCBIfam" id="NF033516">
    <property type="entry name" value="transpos_IS3"/>
    <property type="match status" value="1"/>
</dbReference>
<reference evidence="4" key="1">
    <citation type="submission" date="2019-11" db="EMBL/GenBank/DDBJ databases">
        <title>Burkholderia cenocepacia CF.</title>
        <authorList>
            <person name="Vianna E.F."/>
            <person name="Marques E.A."/>
            <person name="Albano R.M."/>
            <person name="Leao R.S."/>
        </authorList>
    </citation>
    <scope>NUCLEOTIDE SEQUENCE</scope>
    <source>
        <strain evidence="4">MS-2140</strain>
    </source>
</reference>
<dbReference type="InterPro" id="IPR036397">
    <property type="entry name" value="RNaseH_sf"/>
</dbReference>
<dbReference type="InterPro" id="IPR050900">
    <property type="entry name" value="Transposase_IS3/IS150/IS904"/>
</dbReference>
<dbReference type="InterPro" id="IPR001584">
    <property type="entry name" value="Integrase_cat-core"/>
</dbReference>
<sequence length="406" mass="46824">MEQGIKRTQRDYSLAFKLSVVAQVEKGELTYKEAQRRYGIQGRSTVLVWLRRHGLQDWADPSGRAQSGSTMPKPDSKPLTPEQRIKELETQLREAQEKAALFEAVLDVMRKDYGITVKKPSGVVAQKRIEKLSVERACRYMGISRQAYYKRCRSEQRRCSQAETVATLVRDVRLRQPRLGTRKLHHLLGPALVERGIKLGRDRLFDVLRAARLLVVPHRAYHKTTQSHHRFRRHPNLLKPGPDQIVPTGPEQVWVADITYLPTAGPFVYLSLVTDAFSRKIVGHHVHESLQTEQVSQALKKALRRRQTRQPLIHHSDRGVQYCATYYQDIHRRHGLRCSMTDGYDCYQNALAERVNGILKGEFLLQRPADLEQAAKMVEQSIRIYNHERPHAALKYKTPDAVHRAF</sequence>
<dbReference type="PROSITE" id="PS50994">
    <property type="entry name" value="INTEGRASE"/>
    <property type="match status" value="1"/>
</dbReference>
<accession>A0A6B2MQW6</accession>
<feature type="domain" description="Integrase catalytic" evidence="3">
    <location>
        <begin position="246"/>
        <end position="406"/>
    </location>
</feature>
<dbReference type="InterPro" id="IPR036388">
    <property type="entry name" value="WH-like_DNA-bd_sf"/>
</dbReference>
<evidence type="ECO:0000313" key="4">
    <source>
        <dbReference type="EMBL" id="NDV77349.1"/>
    </source>
</evidence>
<organism evidence="4">
    <name type="scientific">Burkholderia cenocepacia</name>
    <dbReference type="NCBI Taxonomy" id="95486"/>
    <lineage>
        <taxon>Bacteria</taxon>
        <taxon>Pseudomonadati</taxon>
        <taxon>Pseudomonadota</taxon>
        <taxon>Betaproteobacteria</taxon>
        <taxon>Burkholderiales</taxon>
        <taxon>Burkholderiaceae</taxon>
        <taxon>Burkholderia</taxon>
        <taxon>Burkholderia cepacia complex</taxon>
    </lineage>
</organism>
<evidence type="ECO:0000256" key="1">
    <source>
        <dbReference type="SAM" id="Coils"/>
    </source>
</evidence>
<dbReference type="PANTHER" id="PTHR46889:SF5">
    <property type="entry name" value="INTEGRASE PROTEIN"/>
    <property type="match status" value="1"/>
</dbReference>
<dbReference type="SUPFAM" id="SSF46689">
    <property type="entry name" value="Homeodomain-like"/>
    <property type="match status" value="1"/>
</dbReference>
<evidence type="ECO:0000259" key="3">
    <source>
        <dbReference type="PROSITE" id="PS50994"/>
    </source>
</evidence>
<dbReference type="PANTHER" id="PTHR46889">
    <property type="entry name" value="TRANSPOSASE INSF FOR INSERTION SEQUENCE IS3B-RELATED"/>
    <property type="match status" value="1"/>
</dbReference>
<name>A0A6B2MQW6_9BURK</name>
<dbReference type="RefSeq" id="WP_124674605.1">
    <property type="nucleotide sequence ID" value="NZ_JAAEAM010000090.1"/>
</dbReference>
<protein>
    <submittedName>
        <fullName evidence="4">IS3-like element ISBcen7 family transposase</fullName>
    </submittedName>
</protein>
<dbReference type="AlphaFoldDB" id="A0A6B2MQW6"/>
<comment type="caution">
    <text evidence="4">The sequence shown here is derived from an EMBL/GenBank/DDBJ whole genome shotgun (WGS) entry which is preliminary data.</text>
</comment>
<evidence type="ECO:0000256" key="2">
    <source>
        <dbReference type="SAM" id="MobiDB-lite"/>
    </source>
</evidence>
<keyword evidence="1" id="KW-0175">Coiled coil</keyword>